<comment type="similarity">
    <text evidence="1">Belongs to the AIM24 family.</text>
</comment>
<comment type="subcellular location">
    <subcellularLocation>
        <location evidence="1">Mitochondrion</location>
    </subcellularLocation>
</comment>
<evidence type="ECO:0000313" key="4">
    <source>
        <dbReference type="Proteomes" id="UP001151582"/>
    </source>
</evidence>
<gene>
    <name evidence="3" type="ORF">H4R34_003022</name>
</gene>
<dbReference type="EMBL" id="JANBQB010000248">
    <property type="protein sequence ID" value="KAJ1978925.1"/>
    <property type="molecule type" value="Genomic_DNA"/>
</dbReference>
<comment type="caution">
    <text evidence="3">The sequence shown here is derived from an EMBL/GenBank/DDBJ whole genome shotgun (WGS) entry which is preliminary data.</text>
</comment>
<dbReference type="AlphaFoldDB" id="A0A9W8E9F1"/>
<dbReference type="InterPro" id="IPR016031">
    <property type="entry name" value="Trp_RNA-bd_attenuator-like_dom"/>
</dbReference>
<evidence type="ECO:0000313" key="3">
    <source>
        <dbReference type="EMBL" id="KAJ1978925.1"/>
    </source>
</evidence>
<dbReference type="OrthoDB" id="1705416at2759"/>
<name>A0A9W8E9F1_9FUNG</name>
<protein>
    <recommendedName>
        <fullName evidence="1">Altered inheritance of mitochondria protein 24, mitochondrial</fullName>
    </recommendedName>
</protein>
<dbReference type="Proteomes" id="UP001151582">
    <property type="component" value="Unassembled WGS sequence"/>
</dbReference>
<keyword evidence="1" id="KW-0496">Mitochondrion</keyword>
<feature type="non-terminal residue" evidence="3">
    <location>
        <position position="229"/>
    </location>
</feature>
<feature type="region of interest" description="Disordered" evidence="2">
    <location>
        <begin position="36"/>
        <end position="85"/>
    </location>
</feature>
<dbReference type="Pfam" id="PF01987">
    <property type="entry name" value="AIM24"/>
    <property type="match status" value="1"/>
</dbReference>
<dbReference type="InterPro" id="IPR036983">
    <property type="entry name" value="AIM24_sf"/>
</dbReference>
<dbReference type="GO" id="GO:0005739">
    <property type="term" value="C:mitochondrion"/>
    <property type="evidence" value="ECO:0007669"/>
    <property type="project" value="UniProtKB-SubCell"/>
</dbReference>
<dbReference type="InterPro" id="IPR002838">
    <property type="entry name" value="AIM24"/>
</dbReference>
<dbReference type="Gene3D" id="3.60.160.10">
    <property type="entry name" value="Mitochondrial biogenesis AIM24"/>
    <property type="match status" value="1"/>
</dbReference>
<proteinExistence type="inferred from homology"/>
<dbReference type="SUPFAM" id="SSF51219">
    <property type="entry name" value="TRAP-like"/>
    <property type="match status" value="1"/>
</dbReference>
<sequence>MALSSLVRRAPLPLAQRGALARRGIAVTLNDANKEAALNPATSSPLTFPDPNVQPAARTNTSLTAADSHPAIEADASPLTKDSSGDTIRRWSVGLHSILPQDKRPPLALSTLQVLSAGPGAMVHAQLPPYAVVYAVPGTVIGRSPSVVRSVTVGRDGTSSWANQAQNLLTGHRLRYERLATERQPGDALLSVQAQGDIGILNLGGSTDYYVHPRAVSALTAGLRLTTAR</sequence>
<evidence type="ECO:0000256" key="2">
    <source>
        <dbReference type="SAM" id="MobiDB-lite"/>
    </source>
</evidence>
<evidence type="ECO:0000256" key="1">
    <source>
        <dbReference type="RuleBase" id="RU363045"/>
    </source>
</evidence>
<reference evidence="3" key="1">
    <citation type="submission" date="2022-07" db="EMBL/GenBank/DDBJ databases">
        <title>Phylogenomic reconstructions and comparative analyses of Kickxellomycotina fungi.</title>
        <authorList>
            <person name="Reynolds N.K."/>
            <person name="Stajich J.E."/>
            <person name="Barry K."/>
            <person name="Grigoriev I.V."/>
            <person name="Crous P."/>
            <person name="Smith M.E."/>
        </authorList>
    </citation>
    <scope>NUCLEOTIDE SEQUENCE</scope>
    <source>
        <strain evidence="3">RSA 567</strain>
    </source>
</reference>
<organism evidence="3 4">
    <name type="scientific">Dimargaris verticillata</name>
    <dbReference type="NCBI Taxonomy" id="2761393"/>
    <lineage>
        <taxon>Eukaryota</taxon>
        <taxon>Fungi</taxon>
        <taxon>Fungi incertae sedis</taxon>
        <taxon>Zoopagomycota</taxon>
        <taxon>Kickxellomycotina</taxon>
        <taxon>Dimargaritomycetes</taxon>
        <taxon>Dimargaritales</taxon>
        <taxon>Dimargaritaceae</taxon>
        <taxon>Dimargaris</taxon>
    </lineage>
</organism>
<keyword evidence="4" id="KW-1185">Reference proteome</keyword>
<accession>A0A9W8E9F1</accession>